<keyword evidence="3" id="KW-1185">Reference proteome</keyword>
<organism evidence="2 3">
    <name type="scientific">Eumeta variegata</name>
    <name type="common">Bagworm moth</name>
    <name type="synonym">Eumeta japonica</name>
    <dbReference type="NCBI Taxonomy" id="151549"/>
    <lineage>
        <taxon>Eukaryota</taxon>
        <taxon>Metazoa</taxon>
        <taxon>Ecdysozoa</taxon>
        <taxon>Arthropoda</taxon>
        <taxon>Hexapoda</taxon>
        <taxon>Insecta</taxon>
        <taxon>Pterygota</taxon>
        <taxon>Neoptera</taxon>
        <taxon>Endopterygota</taxon>
        <taxon>Lepidoptera</taxon>
        <taxon>Glossata</taxon>
        <taxon>Ditrysia</taxon>
        <taxon>Tineoidea</taxon>
        <taxon>Psychidae</taxon>
        <taxon>Oiketicinae</taxon>
        <taxon>Eumeta</taxon>
    </lineage>
</organism>
<feature type="transmembrane region" description="Helical" evidence="1">
    <location>
        <begin position="61"/>
        <end position="80"/>
    </location>
</feature>
<name>A0A4C1YDW1_EUMVA</name>
<evidence type="ECO:0000313" key="2">
    <source>
        <dbReference type="EMBL" id="GBP74571.1"/>
    </source>
</evidence>
<reference evidence="2 3" key="1">
    <citation type="journal article" date="2019" name="Commun. Biol.">
        <title>The bagworm genome reveals a unique fibroin gene that provides high tensile strength.</title>
        <authorList>
            <person name="Kono N."/>
            <person name="Nakamura H."/>
            <person name="Ohtoshi R."/>
            <person name="Tomita M."/>
            <person name="Numata K."/>
            <person name="Arakawa K."/>
        </authorList>
    </citation>
    <scope>NUCLEOTIDE SEQUENCE [LARGE SCALE GENOMIC DNA]</scope>
</reference>
<evidence type="ECO:0000256" key="1">
    <source>
        <dbReference type="SAM" id="Phobius"/>
    </source>
</evidence>
<keyword evidence="1" id="KW-0472">Membrane</keyword>
<comment type="caution">
    <text evidence="2">The sequence shown here is derived from an EMBL/GenBank/DDBJ whole genome shotgun (WGS) entry which is preliminary data.</text>
</comment>
<accession>A0A4C1YDW1</accession>
<keyword evidence="1" id="KW-1133">Transmembrane helix</keyword>
<dbReference type="Proteomes" id="UP000299102">
    <property type="component" value="Unassembled WGS sequence"/>
</dbReference>
<keyword evidence="1" id="KW-0812">Transmembrane</keyword>
<sequence>MSRPSMQLLKPQCPAPPRTSPYPWLQRWIVLQSAVYVDRNIAPPQQKSVTSNDFRDRTRRFAPISITISSDILISIFGVLNFKLWYLEDI</sequence>
<proteinExistence type="predicted"/>
<dbReference type="AlphaFoldDB" id="A0A4C1YDW1"/>
<gene>
    <name evidence="2" type="ORF">EVAR_39974_1</name>
</gene>
<dbReference type="EMBL" id="BGZK01001213">
    <property type="protein sequence ID" value="GBP74571.1"/>
    <property type="molecule type" value="Genomic_DNA"/>
</dbReference>
<protein>
    <submittedName>
        <fullName evidence="2">Uncharacterized protein</fullName>
    </submittedName>
</protein>
<evidence type="ECO:0000313" key="3">
    <source>
        <dbReference type="Proteomes" id="UP000299102"/>
    </source>
</evidence>